<dbReference type="OrthoDB" id="1046826at2"/>
<dbReference type="Proteomes" id="UP000297861">
    <property type="component" value="Unassembled WGS sequence"/>
</dbReference>
<accession>A0A4Y8L1D8</accession>
<sequence>MIEKEQLISKLSDLERFCLIGYIYTKDATSAYIASRGKKLTASPKSLTVQVSRWLNSQEVQAFIEIERSRRFTAISLESVDTDNRSKDDVIRDLNILATQESEPRRKSEILMKIADLQQMKKQEESDKESLVKYYMPLKCNQCQLYKNAKEKH</sequence>
<reference evidence="1 2" key="1">
    <citation type="submission" date="2019-03" db="EMBL/GenBank/DDBJ databases">
        <title>San Antonio Military Medical Center submission to MRSN (WRAIR), pending publication.</title>
        <authorList>
            <person name="Blyth D.M."/>
            <person name="Mccarthy S.L."/>
            <person name="Schall S.E."/>
            <person name="Stam J.A."/>
            <person name="Ong A.C."/>
            <person name="Mcgann P.T."/>
        </authorList>
    </citation>
    <scope>NUCLEOTIDE SEQUENCE [LARGE SCALE GENOMIC DNA]</scope>
    <source>
        <strain evidence="1 2">MRSN571793</strain>
    </source>
</reference>
<dbReference type="EMBL" id="SOML01000005">
    <property type="protein sequence ID" value="TFD96393.1"/>
    <property type="molecule type" value="Genomic_DNA"/>
</dbReference>
<proteinExistence type="predicted"/>
<evidence type="ECO:0000313" key="2">
    <source>
        <dbReference type="Proteomes" id="UP000297861"/>
    </source>
</evidence>
<evidence type="ECO:0008006" key="3">
    <source>
        <dbReference type="Google" id="ProtNLM"/>
    </source>
</evidence>
<evidence type="ECO:0000313" key="1">
    <source>
        <dbReference type="EMBL" id="TFD96393.1"/>
    </source>
</evidence>
<keyword evidence="2" id="KW-1185">Reference proteome</keyword>
<name>A0A4Y8L1D8_9BACT</name>
<dbReference type="RefSeq" id="WP_134436265.1">
    <property type="nucleotide sequence ID" value="NZ_SOML01000005.1"/>
</dbReference>
<comment type="caution">
    <text evidence="1">The sequence shown here is derived from an EMBL/GenBank/DDBJ whole genome shotgun (WGS) entry which is preliminary data.</text>
</comment>
<organism evidence="1 2">
    <name type="scientific">Dysgonomonas capnocytophagoides</name>
    <dbReference type="NCBI Taxonomy" id="45254"/>
    <lineage>
        <taxon>Bacteria</taxon>
        <taxon>Pseudomonadati</taxon>
        <taxon>Bacteroidota</taxon>
        <taxon>Bacteroidia</taxon>
        <taxon>Bacteroidales</taxon>
        <taxon>Dysgonomonadaceae</taxon>
        <taxon>Dysgonomonas</taxon>
    </lineage>
</organism>
<dbReference type="AlphaFoldDB" id="A0A4Y8L1D8"/>
<gene>
    <name evidence="1" type="ORF">E2605_09485</name>
</gene>
<protein>
    <recommendedName>
        <fullName evidence="3">Terminase small subunit</fullName>
    </recommendedName>
</protein>